<evidence type="ECO:0000259" key="4">
    <source>
        <dbReference type="PROSITE" id="PS52004"/>
    </source>
</evidence>
<dbReference type="PROSITE" id="PS52004">
    <property type="entry name" value="KS3_2"/>
    <property type="match status" value="1"/>
</dbReference>
<keyword evidence="2 3" id="KW-0808">Transferase</keyword>
<dbReference type="OrthoDB" id="4322135at2"/>
<dbReference type="Gene3D" id="3.40.47.10">
    <property type="match status" value="1"/>
</dbReference>
<dbReference type="RefSeq" id="WP_145911225.1">
    <property type="nucleotide sequence ID" value="NZ_BAAAMZ010000005.1"/>
</dbReference>
<proteinExistence type="inferred from homology"/>
<name>A0A561SEI9_9ACTN</name>
<dbReference type="InterPro" id="IPR014030">
    <property type="entry name" value="Ketoacyl_synth_N"/>
</dbReference>
<sequence>MAQHQHPAPIAAPARRRVVVTGVGAITPLGGDAATTWQGLLDGRSGIRPLEGAEFDGIPVRVVARAAVDPAERLPRNRARTMSRAAQFAVLAAREAWADAGLTDADPHRTGVSIGTILGGAPILVDAHTALTERGARYVSPHATPMIVPSGPAAQIAIDLGARAEARTVTAACASGTEAIGQAADRIRDGHLDVVLAGGAEAVITPSIMAGFTAMRALAPGDGDPAEASRPFDRDRTGFVVGEGAGILVLEAEEHALARGARIYAEVAGWGVSADAHHMVAPRTDGEGVADALRKALAAAGAAPEDVVHINAHATATTAGDAAEALALHAVFGAEDIARVPVTATKGAIGHLQGAAGGVEAVATVLALHHGVVPPTVGHRTPEQEHPLDLVIGAPRPLPGGPGGIALSNSFGFGGHNAVLALRRTGV</sequence>
<evidence type="ECO:0000256" key="3">
    <source>
        <dbReference type="RuleBase" id="RU003694"/>
    </source>
</evidence>
<accession>A0A561SEI9</accession>
<dbReference type="Pfam" id="PF00109">
    <property type="entry name" value="ketoacyl-synt"/>
    <property type="match status" value="1"/>
</dbReference>
<dbReference type="NCBIfam" id="NF005589">
    <property type="entry name" value="PRK07314.1"/>
    <property type="match status" value="1"/>
</dbReference>
<dbReference type="Pfam" id="PF02801">
    <property type="entry name" value="Ketoacyl-synt_C"/>
    <property type="match status" value="1"/>
</dbReference>
<evidence type="ECO:0000256" key="2">
    <source>
        <dbReference type="ARBA" id="ARBA00022679"/>
    </source>
</evidence>
<dbReference type="GO" id="GO:0006633">
    <property type="term" value="P:fatty acid biosynthetic process"/>
    <property type="evidence" value="ECO:0007669"/>
    <property type="project" value="TreeGrafter"/>
</dbReference>
<dbReference type="GO" id="GO:0004315">
    <property type="term" value="F:3-oxoacyl-[acyl-carrier-protein] synthase activity"/>
    <property type="evidence" value="ECO:0007669"/>
    <property type="project" value="TreeGrafter"/>
</dbReference>
<comment type="similarity">
    <text evidence="1 3">Belongs to the thiolase-like superfamily. Beta-ketoacyl-ACP synthases family.</text>
</comment>
<evidence type="ECO:0000313" key="6">
    <source>
        <dbReference type="Proteomes" id="UP000317940"/>
    </source>
</evidence>
<reference evidence="5 6" key="1">
    <citation type="submission" date="2019-06" db="EMBL/GenBank/DDBJ databases">
        <title>Sequencing the genomes of 1000 actinobacteria strains.</title>
        <authorList>
            <person name="Klenk H.-P."/>
        </authorList>
    </citation>
    <scope>NUCLEOTIDE SEQUENCE [LARGE SCALE GENOMIC DNA]</scope>
    <source>
        <strain evidence="5 6">DSM 44826</strain>
    </source>
</reference>
<dbReference type="AlphaFoldDB" id="A0A561SEI9"/>
<dbReference type="PANTHER" id="PTHR11712">
    <property type="entry name" value="POLYKETIDE SYNTHASE-RELATED"/>
    <property type="match status" value="1"/>
</dbReference>
<comment type="caution">
    <text evidence="5">The sequence shown here is derived from an EMBL/GenBank/DDBJ whole genome shotgun (WGS) entry which is preliminary data.</text>
</comment>
<feature type="domain" description="Ketosynthase family 3 (KS3)" evidence="4">
    <location>
        <begin position="15"/>
        <end position="424"/>
    </location>
</feature>
<dbReference type="EMBL" id="VIWT01000006">
    <property type="protein sequence ID" value="TWF73274.1"/>
    <property type="molecule type" value="Genomic_DNA"/>
</dbReference>
<evidence type="ECO:0000313" key="5">
    <source>
        <dbReference type="EMBL" id="TWF73274.1"/>
    </source>
</evidence>
<dbReference type="CDD" id="cd00834">
    <property type="entry name" value="KAS_I_II"/>
    <property type="match status" value="1"/>
</dbReference>
<dbReference type="SUPFAM" id="SSF53901">
    <property type="entry name" value="Thiolase-like"/>
    <property type="match status" value="2"/>
</dbReference>
<keyword evidence="6" id="KW-1185">Reference proteome</keyword>
<dbReference type="FunFam" id="3.40.47.10:FF:000018">
    <property type="entry name" value="3-oxoacyl-[acyl-carrier-protein] synthase 2"/>
    <property type="match status" value="1"/>
</dbReference>
<dbReference type="InterPro" id="IPR000794">
    <property type="entry name" value="Beta-ketoacyl_synthase"/>
</dbReference>
<dbReference type="PANTHER" id="PTHR11712:SF336">
    <property type="entry name" value="3-OXOACYL-[ACYL-CARRIER-PROTEIN] SYNTHASE, MITOCHONDRIAL"/>
    <property type="match status" value="1"/>
</dbReference>
<dbReference type="InterPro" id="IPR014031">
    <property type="entry name" value="Ketoacyl_synth_C"/>
</dbReference>
<dbReference type="SMART" id="SM00825">
    <property type="entry name" value="PKS_KS"/>
    <property type="match status" value="1"/>
</dbReference>
<dbReference type="Proteomes" id="UP000317940">
    <property type="component" value="Unassembled WGS sequence"/>
</dbReference>
<organism evidence="5 6">
    <name type="scientific">Kitasatospora viridis</name>
    <dbReference type="NCBI Taxonomy" id="281105"/>
    <lineage>
        <taxon>Bacteria</taxon>
        <taxon>Bacillati</taxon>
        <taxon>Actinomycetota</taxon>
        <taxon>Actinomycetes</taxon>
        <taxon>Kitasatosporales</taxon>
        <taxon>Streptomycetaceae</taxon>
        <taxon>Kitasatospora</taxon>
    </lineage>
</organism>
<evidence type="ECO:0000256" key="1">
    <source>
        <dbReference type="ARBA" id="ARBA00008467"/>
    </source>
</evidence>
<protein>
    <submittedName>
        <fullName evidence="5">3-oxoacyl-[acyl-carrier-protein] synthase II</fullName>
    </submittedName>
</protein>
<dbReference type="InterPro" id="IPR020841">
    <property type="entry name" value="PKS_Beta-ketoAc_synthase_dom"/>
</dbReference>
<gene>
    <name evidence="5" type="ORF">FHX73_16425</name>
</gene>
<dbReference type="GO" id="GO:0005829">
    <property type="term" value="C:cytosol"/>
    <property type="evidence" value="ECO:0007669"/>
    <property type="project" value="TreeGrafter"/>
</dbReference>
<dbReference type="InterPro" id="IPR016039">
    <property type="entry name" value="Thiolase-like"/>
</dbReference>